<gene>
    <name evidence="2" type="ORF">P7228_05995</name>
</gene>
<dbReference type="EMBL" id="CP121106">
    <property type="protein sequence ID" value="WFL78612.1"/>
    <property type="molecule type" value="Genomic_DNA"/>
</dbReference>
<dbReference type="PROSITE" id="PS01124">
    <property type="entry name" value="HTH_ARAC_FAMILY_2"/>
    <property type="match status" value="1"/>
</dbReference>
<evidence type="ECO:0000313" key="2">
    <source>
        <dbReference type="EMBL" id="WFL78612.1"/>
    </source>
</evidence>
<evidence type="ECO:0000313" key="3">
    <source>
        <dbReference type="Proteomes" id="UP001215827"/>
    </source>
</evidence>
<feature type="domain" description="HTH araC/xylS-type" evidence="1">
    <location>
        <begin position="185"/>
        <end position="267"/>
    </location>
</feature>
<keyword evidence="3" id="KW-1185">Reference proteome</keyword>
<sequence>MSETPAHRFEFVSGPTQLGKFLNSLYVLHVGEDGLEEMLPAYSGQMLIVAEGGGAMDFGRGQERAPEDAFFIGPLSAASRFLIEGPALILGASFNFHGWAAIPGLPVAQSSDRFIEIAEAFGEKGGAAAAKIAQRVRAKSLSKDRALDQIGALLGEFAQPLAHSHAELIERTYAWLSSSLNPPTEGLYEALALSNRQAQRLVKRFFGLPPSRLKRRFRAIRAATLLADRPYDLATRDEVIDAFYDQAHMIREIREFTGRTPKLLSDIDGSVISQTLGPKGYGVVGLFGGSEEEQLASGTD</sequence>
<dbReference type="RefSeq" id="WP_278017302.1">
    <property type="nucleotide sequence ID" value="NZ_CP121106.1"/>
</dbReference>
<reference evidence="2 3" key="1">
    <citation type="submission" date="2023-03" db="EMBL/GenBank/DDBJ databases">
        <title>Altererythrobacter sp. CAU 1644 isolated from sand.</title>
        <authorList>
            <person name="Kim W."/>
        </authorList>
    </citation>
    <scope>NUCLEOTIDE SEQUENCE [LARGE SCALE GENOMIC DNA]</scope>
    <source>
        <strain evidence="2 3">CAU 1644</strain>
    </source>
</reference>
<organism evidence="2 3">
    <name type="scientific">Altererythrobacter arenosus</name>
    <dbReference type="NCBI Taxonomy" id="3032592"/>
    <lineage>
        <taxon>Bacteria</taxon>
        <taxon>Pseudomonadati</taxon>
        <taxon>Pseudomonadota</taxon>
        <taxon>Alphaproteobacteria</taxon>
        <taxon>Sphingomonadales</taxon>
        <taxon>Erythrobacteraceae</taxon>
        <taxon>Altererythrobacter</taxon>
    </lineage>
</organism>
<accession>A0ABY8FUC3</accession>
<dbReference type="InterPro" id="IPR018060">
    <property type="entry name" value="HTH_AraC"/>
</dbReference>
<proteinExistence type="predicted"/>
<evidence type="ECO:0000259" key="1">
    <source>
        <dbReference type="PROSITE" id="PS01124"/>
    </source>
</evidence>
<dbReference type="Gene3D" id="1.10.10.60">
    <property type="entry name" value="Homeodomain-like"/>
    <property type="match status" value="1"/>
</dbReference>
<name>A0ABY8FUC3_9SPHN</name>
<protein>
    <submittedName>
        <fullName evidence="2">Helix-turn-helix domain-containing protein</fullName>
    </submittedName>
</protein>
<dbReference type="Proteomes" id="UP001215827">
    <property type="component" value="Chromosome"/>
</dbReference>